<feature type="compositionally biased region" description="Polar residues" evidence="1">
    <location>
        <begin position="346"/>
        <end position="356"/>
    </location>
</feature>
<organism evidence="2 3">
    <name type="scientific">Zopfia rhizophila CBS 207.26</name>
    <dbReference type="NCBI Taxonomy" id="1314779"/>
    <lineage>
        <taxon>Eukaryota</taxon>
        <taxon>Fungi</taxon>
        <taxon>Dikarya</taxon>
        <taxon>Ascomycota</taxon>
        <taxon>Pezizomycotina</taxon>
        <taxon>Dothideomycetes</taxon>
        <taxon>Dothideomycetes incertae sedis</taxon>
        <taxon>Zopfiaceae</taxon>
        <taxon>Zopfia</taxon>
    </lineage>
</organism>
<evidence type="ECO:0000256" key="1">
    <source>
        <dbReference type="SAM" id="MobiDB-lite"/>
    </source>
</evidence>
<proteinExistence type="predicted"/>
<evidence type="ECO:0000313" key="3">
    <source>
        <dbReference type="Proteomes" id="UP000800200"/>
    </source>
</evidence>
<gene>
    <name evidence="2" type="ORF">K469DRAFT_748242</name>
</gene>
<accession>A0A6A6EEK6</accession>
<dbReference type="AlphaFoldDB" id="A0A6A6EEK6"/>
<dbReference type="Proteomes" id="UP000800200">
    <property type="component" value="Unassembled WGS sequence"/>
</dbReference>
<sequence>MPASNMFPARSHYIAPSQSTPQTRSFEALRAILFSLMSTSTPDSPELNIFLDNVDFMTEGLARLRYDMTRLVNLLHSHERLGLVNRVLEHNRELEDPNQAWVNDQNTRQDLPNAHEVLVGEPGNEHSNPVTHIPLPPHFNLHPINPISTLTFPSGASVYHCPLGASSLNLIQTITRRADVGYNDPGNCTGDPKLLVSWAGNREEEWELKEIARVMKKKSDLEEERAGMGICATERRGDTYIVSGTNVRAHDLESTIVERSVEISFMRETIKSMGESRRSRLRSALADHISDYGLGAKDLGIWDRGGDWYLAEFSLEETDTGKPETEILRSTMTDSTFDKAEEENTGGANDGTNTAA</sequence>
<evidence type="ECO:0000313" key="2">
    <source>
        <dbReference type="EMBL" id="KAF2189058.1"/>
    </source>
</evidence>
<reference evidence="2" key="1">
    <citation type="journal article" date="2020" name="Stud. Mycol.">
        <title>101 Dothideomycetes genomes: a test case for predicting lifestyles and emergence of pathogens.</title>
        <authorList>
            <person name="Haridas S."/>
            <person name="Albert R."/>
            <person name="Binder M."/>
            <person name="Bloem J."/>
            <person name="Labutti K."/>
            <person name="Salamov A."/>
            <person name="Andreopoulos B."/>
            <person name="Baker S."/>
            <person name="Barry K."/>
            <person name="Bills G."/>
            <person name="Bluhm B."/>
            <person name="Cannon C."/>
            <person name="Castanera R."/>
            <person name="Culley D."/>
            <person name="Daum C."/>
            <person name="Ezra D."/>
            <person name="Gonzalez J."/>
            <person name="Henrissat B."/>
            <person name="Kuo A."/>
            <person name="Liang C."/>
            <person name="Lipzen A."/>
            <person name="Lutzoni F."/>
            <person name="Magnuson J."/>
            <person name="Mondo S."/>
            <person name="Nolan M."/>
            <person name="Ohm R."/>
            <person name="Pangilinan J."/>
            <person name="Park H.-J."/>
            <person name="Ramirez L."/>
            <person name="Alfaro M."/>
            <person name="Sun H."/>
            <person name="Tritt A."/>
            <person name="Yoshinaga Y."/>
            <person name="Zwiers L.-H."/>
            <person name="Turgeon B."/>
            <person name="Goodwin S."/>
            <person name="Spatafora J."/>
            <person name="Crous P."/>
            <person name="Grigoriev I."/>
        </authorList>
    </citation>
    <scope>NUCLEOTIDE SEQUENCE</scope>
    <source>
        <strain evidence="2">CBS 207.26</strain>
    </source>
</reference>
<dbReference type="OrthoDB" id="3801598at2759"/>
<feature type="region of interest" description="Disordered" evidence="1">
    <location>
        <begin position="320"/>
        <end position="356"/>
    </location>
</feature>
<dbReference type="EMBL" id="ML994622">
    <property type="protein sequence ID" value="KAF2189058.1"/>
    <property type="molecule type" value="Genomic_DNA"/>
</dbReference>
<name>A0A6A6EEK6_9PEZI</name>
<protein>
    <submittedName>
        <fullName evidence="2">Uncharacterized protein</fullName>
    </submittedName>
</protein>
<keyword evidence="3" id="KW-1185">Reference proteome</keyword>